<evidence type="ECO:0000313" key="2">
    <source>
        <dbReference type="Proteomes" id="UP001196509"/>
    </source>
</evidence>
<proteinExistence type="predicted"/>
<dbReference type="AlphaFoldDB" id="A0AAE2ZFJ9"/>
<dbReference type="GO" id="GO:0004844">
    <property type="term" value="F:uracil DNA N-glycosylase activity"/>
    <property type="evidence" value="ECO:0007669"/>
    <property type="project" value="InterPro"/>
</dbReference>
<dbReference type="InterPro" id="IPR002043">
    <property type="entry name" value="UDG_fam1"/>
</dbReference>
<keyword evidence="2" id="KW-1185">Reference proteome</keyword>
<reference evidence="1" key="1">
    <citation type="submission" date="2021-08" db="EMBL/GenBank/DDBJ databases">
        <title>Hoeflea bacterium WL0058 sp. nov., isolated from the sediment.</title>
        <authorList>
            <person name="Wang L."/>
            <person name="Zhang D."/>
        </authorList>
    </citation>
    <scope>NUCLEOTIDE SEQUENCE</scope>
    <source>
        <strain evidence="1">WL0058</strain>
    </source>
</reference>
<dbReference type="EMBL" id="JAICBX010000001">
    <property type="protein sequence ID" value="MBW8635614.1"/>
    <property type="molecule type" value="Genomic_DNA"/>
</dbReference>
<dbReference type="PANTHER" id="PTHR11264">
    <property type="entry name" value="URACIL-DNA GLYCOSYLASE"/>
    <property type="match status" value="1"/>
</dbReference>
<name>A0AAE2ZFJ9_9HYPH</name>
<sequence>MQETLKDWQDDLPEAWRAVFGDVALGFDDCDPSLMLEPWEPIFPARRGQTFPGAPEGAHMLRAFDDIAPEDVTCLILGQDPYPAPDFATGRAFEAGNVAVWRELDKMFSKSVRAYMQLICAARADKPEYARSFEAWPGLLDEIESGKVDLESADRLADRWVRQGVLLLNSSLTLSRFQVAVDPHQARGHLPVWRPLMLRVLEILVERGAPLVIIAFGDAATDCLALARLTSPSPPIHVISRPHPAFADELLPMENPFVACNRLLEAKGVQPIDW</sequence>
<dbReference type="Gene3D" id="3.40.470.10">
    <property type="entry name" value="Uracil-DNA glycosylase-like domain"/>
    <property type="match status" value="1"/>
</dbReference>
<dbReference type="PANTHER" id="PTHR11264:SF0">
    <property type="entry name" value="URACIL-DNA GLYCOSYLASE"/>
    <property type="match status" value="1"/>
</dbReference>
<organism evidence="1 2">
    <name type="scientific">Flavimaribacter sediminis</name>
    <dbReference type="NCBI Taxonomy" id="2865987"/>
    <lineage>
        <taxon>Bacteria</taxon>
        <taxon>Pseudomonadati</taxon>
        <taxon>Pseudomonadota</taxon>
        <taxon>Alphaproteobacteria</taxon>
        <taxon>Hyphomicrobiales</taxon>
        <taxon>Rhizobiaceae</taxon>
        <taxon>Flavimaribacter</taxon>
    </lineage>
</organism>
<dbReference type="GO" id="GO:0097510">
    <property type="term" value="P:base-excision repair, AP site formation via deaminated base removal"/>
    <property type="evidence" value="ECO:0007669"/>
    <property type="project" value="TreeGrafter"/>
</dbReference>
<accession>A0AAE2ZFJ9</accession>
<comment type="caution">
    <text evidence="1">The sequence shown here is derived from an EMBL/GenBank/DDBJ whole genome shotgun (WGS) entry which is preliminary data.</text>
</comment>
<gene>
    <name evidence="1" type="ORF">K1W69_00325</name>
</gene>
<protein>
    <submittedName>
        <fullName evidence="1">Uracil-DNA glycosylase</fullName>
    </submittedName>
</protein>
<evidence type="ECO:0000313" key="1">
    <source>
        <dbReference type="EMBL" id="MBW8635614.1"/>
    </source>
</evidence>
<dbReference type="SUPFAM" id="SSF52141">
    <property type="entry name" value="Uracil-DNA glycosylase-like"/>
    <property type="match status" value="1"/>
</dbReference>
<dbReference type="InterPro" id="IPR036895">
    <property type="entry name" value="Uracil-DNA_glycosylase-like_sf"/>
</dbReference>
<dbReference type="Proteomes" id="UP001196509">
    <property type="component" value="Unassembled WGS sequence"/>
</dbReference>